<gene>
    <name evidence="2" type="ORF">Tco_0703738</name>
</gene>
<organism evidence="2 3">
    <name type="scientific">Tanacetum coccineum</name>
    <dbReference type="NCBI Taxonomy" id="301880"/>
    <lineage>
        <taxon>Eukaryota</taxon>
        <taxon>Viridiplantae</taxon>
        <taxon>Streptophyta</taxon>
        <taxon>Embryophyta</taxon>
        <taxon>Tracheophyta</taxon>
        <taxon>Spermatophyta</taxon>
        <taxon>Magnoliopsida</taxon>
        <taxon>eudicotyledons</taxon>
        <taxon>Gunneridae</taxon>
        <taxon>Pentapetalae</taxon>
        <taxon>asterids</taxon>
        <taxon>campanulids</taxon>
        <taxon>Asterales</taxon>
        <taxon>Asteraceae</taxon>
        <taxon>Asteroideae</taxon>
        <taxon>Anthemideae</taxon>
        <taxon>Anthemidinae</taxon>
        <taxon>Tanacetum</taxon>
    </lineage>
</organism>
<evidence type="ECO:0000256" key="1">
    <source>
        <dbReference type="SAM" id="MobiDB-lite"/>
    </source>
</evidence>
<comment type="caution">
    <text evidence="2">The sequence shown here is derived from an EMBL/GenBank/DDBJ whole genome shotgun (WGS) entry which is preliminary data.</text>
</comment>
<evidence type="ECO:0000313" key="3">
    <source>
        <dbReference type="Proteomes" id="UP001151760"/>
    </source>
</evidence>
<dbReference type="EMBL" id="BQNB010009965">
    <property type="protein sequence ID" value="GJS70897.1"/>
    <property type="molecule type" value="Genomic_DNA"/>
</dbReference>
<keyword evidence="3" id="KW-1185">Reference proteome</keyword>
<name>A0ABQ4Y132_9ASTR</name>
<proteinExistence type="predicted"/>
<feature type="region of interest" description="Disordered" evidence="1">
    <location>
        <begin position="73"/>
        <end position="129"/>
    </location>
</feature>
<sequence length="129" mass="13746">MKSQFKGGVYKGMLWNAARATTVVEFNKKMGQLKSYNSAVYDRKWELNGIPCKHVVDAIYMFENGMGVIQGARQAAGARNISSQAAGSSQQSQSRQDAGARNASSQAAGSSQTSTAPSQASQRPSQHSA</sequence>
<dbReference type="Proteomes" id="UP001151760">
    <property type="component" value="Unassembled WGS sequence"/>
</dbReference>
<feature type="compositionally biased region" description="Low complexity" evidence="1">
    <location>
        <begin position="82"/>
        <end position="123"/>
    </location>
</feature>
<evidence type="ECO:0000313" key="2">
    <source>
        <dbReference type="EMBL" id="GJS70897.1"/>
    </source>
</evidence>
<reference evidence="2" key="1">
    <citation type="journal article" date="2022" name="Int. J. Mol. Sci.">
        <title>Draft Genome of Tanacetum Coccineum: Genomic Comparison of Closely Related Tanacetum-Family Plants.</title>
        <authorList>
            <person name="Yamashiro T."/>
            <person name="Shiraishi A."/>
            <person name="Nakayama K."/>
            <person name="Satake H."/>
        </authorList>
    </citation>
    <scope>NUCLEOTIDE SEQUENCE</scope>
</reference>
<evidence type="ECO:0008006" key="4">
    <source>
        <dbReference type="Google" id="ProtNLM"/>
    </source>
</evidence>
<reference evidence="2" key="2">
    <citation type="submission" date="2022-01" db="EMBL/GenBank/DDBJ databases">
        <authorList>
            <person name="Yamashiro T."/>
            <person name="Shiraishi A."/>
            <person name="Satake H."/>
            <person name="Nakayama K."/>
        </authorList>
    </citation>
    <scope>NUCLEOTIDE SEQUENCE</scope>
</reference>
<accession>A0ABQ4Y132</accession>
<protein>
    <recommendedName>
        <fullName evidence="4">Zinc finger PMZ-type domain-containing protein</fullName>
    </recommendedName>
</protein>